<feature type="active site" description="Proton donor/acceptor" evidence="7">
    <location>
        <position position="430"/>
    </location>
</feature>
<dbReference type="InterPro" id="IPR045380">
    <property type="entry name" value="LD_TPept_scaffold_dom"/>
</dbReference>
<dbReference type="PANTHER" id="PTHR41533:SF2">
    <property type="entry name" value="BLR7131 PROTEIN"/>
    <property type="match status" value="1"/>
</dbReference>
<evidence type="ECO:0000313" key="9">
    <source>
        <dbReference type="EMBL" id="TDD94549.1"/>
    </source>
</evidence>
<dbReference type="PROSITE" id="PS51257">
    <property type="entry name" value="PROKAR_LIPOPROTEIN"/>
    <property type="match status" value="1"/>
</dbReference>
<keyword evidence="4 7" id="KW-0133">Cell shape</keyword>
<evidence type="ECO:0000256" key="2">
    <source>
        <dbReference type="ARBA" id="ARBA00005992"/>
    </source>
</evidence>
<dbReference type="SUPFAM" id="SSF141523">
    <property type="entry name" value="L,D-transpeptidase catalytic domain-like"/>
    <property type="match status" value="1"/>
</dbReference>
<comment type="similarity">
    <text evidence="2">Belongs to the YkuD family.</text>
</comment>
<dbReference type="InterPro" id="IPR036365">
    <property type="entry name" value="PGBD-like_sf"/>
</dbReference>
<dbReference type="PANTHER" id="PTHR41533">
    <property type="entry name" value="L,D-TRANSPEPTIDASE HI_1667-RELATED"/>
    <property type="match status" value="1"/>
</dbReference>
<dbReference type="CDD" id="cd16913">
    <property type="entry name" value="YkuD_like"/>
    <property type="match status" value="1"/>
</dbReference>
<dbReference type="SUPFAM" id="SSF47090">
    <property type="entry name" value="PGBD-like"/>
    <property type="match status" value="1"/>
</dbReference>
<dbReference type="GO" id="GO:0008360">
    <property type="term" value="P:regulation of cell shape"/>
    <property type="evidence" value="ECO:0007669"/>
    <property type="project" value="UniProtKB-UniRule"/>
</dbReference>
<dbReference type="AlphaFoldDB" id="A0A4R5C766"/>
<dbReference type="GO" id="GO:0071555">
    <property type="term" value="P:cell wall organization"/>
    <property type="evidence" value="ECO:0007669"/>
    <property type="project" value="UniProtKB-UniRule"/>
</dbReference>
<dbReference type="Gene3D" id="2.40.440.10">
    <property type="entry name" value="L,D-transpeptidase catalytic domain-like"/>
    <property type="match status" value="1"/>
</dbReference>
<evidence type="ECO:0000256" key="1">
    <source>
        <dbReference type="ARBA" id="ARBA00004752"/>
    </source>
</evidence>
<evidence type="ECO:0000256" key="5">
    <source>
        <dbReference type="ARBA" id="ARBA00022984"/>
    </source>
</evidence>
<dbReference type="InterPro" id="IPR038063">
    <property type="entry name" value="Transpep_catalytic_dom"/>
</dbReference>
<keyword evidence="6 7" id="KW-0961">Cell wall biogenesis/degradation</keyword>
<dbReference type="InterPro" id="IPR005490">
    <property type="entry name" value="LD_TPept_cat_dom"/>
</dbReference>
<evidence type="ECO:0000256" key="7">
    <source>
        <dbReference type="PROSITE-ProRule" id="PRU01373"/>
    </source>
</evidence>
<dbReference type="GO" id="GO:0016740">
    <property type="term" value="F:transferase activity"/>
    <property type="evidence" value="ECO:0007669"/>
    <property type="project" value="UniProtKB-KW"/>
</dbReference>
<dbReference type="Pfam" id="PF03734">
    <property type="entry name" value="YkuD"/>
    <property type="match status" value="1"/>
</dbReference>
<feature type="domain" description="L,D-TPase catalytic" evidence="8">
    <location>
        <begin position="320"/>
        <end position="474"/>
    </location>
</feature>
<dbReference type="PROSITE" id="PS52029">
    <property type="entry name" value="LD_TPASE"/>
    <property type="match status" value="1"/>
</dbReference>
<evidence type="ECO:0000313" key="10">
    <source>
        <dbReference type="Proteomes" id="UP000295479"/>
    </source>
</evidence>
<dbReference type="Pfam" id="PF20142">
    <property type="entry name" value="Scaffold"/>
    <property type="match status" value="1"/>
</dbReference>
<protein>
    <submittedName>
        <fullName evidence="9">L,D-transpeptidase</fullName>
    </submittedName>
</protein>
<dbReference type="GO" id="GO:0004180">
    <property type="term" value="F:carboxypeptidase activity"/>
    <property type="evidence" value="ECO:0007669"/>
    <property type="project" value="UniProtKB-ARBA"/>
</dbReference>
<sequence length="529" mass="61379">MKHFRTSMLDLFGCLLLFTFSCQFKEKEAVATVPVRVPIQEFVPQTFDSSLVAPFFVKYPKFSFLKREVLQLYRKRHYQHLWYDRKGLNEFAKLLYDKANNLDQEGLHIEIPYKERISDLLAKSDNSDKQNLEAELFMSSLYFFYADKVYKGIDAEKSTELGWYLPRNKQSFETRLDSLLLDPKRINSPDKDVLDQYYLLKTALQKYRTIEKKGGWDAIAIPDNMKTLRLGDSSEVIPEVRKRLVVTGELTTDSKSTTFDSELMAGLYKYKEHIGISPDSILTSKNIQIMNIPVSERIKTIMVNMERCRWFSPSLTKSKQFIVVNIPSFTLTYFKDGKPALVSKVVVGKELNETVVFSGDMNQIVFSPYWNVPPSILKNEILPAIAKNSNYLEENDMEWYKDRVRQKPGPKNALGLVKFLFPNSHTIYMHDTPSKTLFNRDSRSFSHGCIRVARPRDLAIMILKDDPKWPVEKIDEAMNAGKEKAYTLKKRIPVFIGYFTAWVGSDGEISFYNDIYNRDERLAELLLSN</sequence>
<dbReference type="EMBL" id="SMFK01000015">
    <property type="protein sequence ID" value="TDD94549.1"/>
    <property type="molecule type" value="Genomic_DNA"/>
</dbReference>
<name>A0A4R5C766_9FLAO</name>
<feature type="active site" description="Nucleophile" evidence="7">
    <location>
        <position position="449"/>
    </location>
</feature>
<proteinExistence type="inferred from homology"/>
<evidence type="ECO:0000256" key="6">
    <source>
        <dbReference type="ARBA" id="ARBA00023316"/>
    </source>
</evidence>
<comment type="caution">
    <text evidence="9">The sequence shown here is derived from an EMBL/GenBank/DDBJ whole genome shotgun (WGS) entry which is preliminary data.</text>
</comment>
<keyword evidence="5 7" id="KW-0573">Peptidoglycan synthesis</keyword>
<reference evidence="9 10" key="1">
    <citation type="submission" date="2019-03" db="EMBL/GenBank/DDBJ databases">
        <title>Flavobacterium AR-3-4 sp. nov. isolated from arctic soil.</title>
        <authorList>
            <person name="Chaudhary D.K."/>
        </authorList>
    </citation>
    <scope>NUCLEOTIDE SEQUENCE [LARGE SCALE GENOMIC DNA]</scope>
    <source>
        <strain evidence="9 10">AR-3-4</strain>
    </source>
</reference>
<organism evidence="9 10">
    <name type="scientific">Flavobacterium cellulosilyticum</name>
    <dbReference type="NCBI Taxonomy" id="2541731"/>
    <lineage>
        <taxon>Bacteria</taxon>
        <taxon>Pseudomonadati</taxon>
        <taxon>Bacteroidota</taxon>
        <taxon>Flavobacteriia</taxon>
        <taxon>Flavobacteriales</taxon>
        <taxon>Flavobacteriaceae</taxon>
        <taxon>Flavobacterium</taxon>
    </lineage>
</organism>
<dbReference type="UniPathway" id="UPA00219"/>
<dbReference type="InterPro" id="IPR052905">
    <property type="entry name" value="LD-transpeptidase_YkuD-like"/>
</dbReference>
<accession>A0A4R5C766</accession>
<evidence type="ECO:0000259" key="8">
    <source>
        <dbReference type="PROSITE" id="PS52029"/>
    </source>
</evidence>
<dbReference type="Proteomes" id="UP000295479">
    <property type="component" value="Unassembled WGS sequence"/>
</dbReference>
<dbReference type="OrthoDB" id="9778545at2"/>
<keyword evidence="3" id="KW-0808">Transferase</keyword>
<dbReference type="GO" id="GO:0009252">
    <property type="term" value="P:peptidoglycan biosynthetic process"/>
    <property type="evidence" value="ECO:0007669"/>
    <property type="project" value="UniProtKB-UniPathway"/>
</dbReference>
<gene>
    <name evidence="9" type="ORF">E0F76_16145</name>
</gene>
<comment type="pathway">
    <text evidence="1 7">Cell wall biogenesis; peptidoglycan biosynthesis.</text>
</comment>
<evidence type="ECO:0000256" key="4">
    <source>
        <dbReference type="ARBA" id="ARBA00022960"/>
    </source>
</evidence>
<evidence type="ECO:0000256" key="3">
    <source>
        <dbReference type="ARBA" id="ARBA00022679"/>
    </source>
</evidence>
<keyword evidence="10" id="KW-1185">Reference proteome</keyword>
<dbReference type="RefSeq" id="WP_132008515.1">
    <property type="nucleotide sequence ID" value="NZ_SMFK01000015.1"/>
</dbReference>